<reference evidence="2 3" key="1">
    <citation type="journal article" date="2020" name="ISME J.">
        <title>Enrichment and physiological characterization of a novel comammox Nitrospira indicates ammonium inhibition of complete nitrification.</title>
        <authorList>
            <person name="Sakoula D."/>
            <person name="Koch H."/>
            <person name="Frank J."/>
            <person name="Jetten M.S.M."/>
            <person name="van Kessel M.A.H.J."/>
            <person name="Lucker S."/>
        </authorList>
    </citation>
    <scope>NUCLEOTIDE SEQUENCE [LARGE SCALE GENOMIC DNA]</scope>
    <source>
        <strain evidence="2">Comreactor17</strain>
    </source>
</reference>
<accession>A0A7S8FEK5</accession>
<feature type="domain" description="Cyclophilin TM1367-like" evidence="1">
    <location>
        <begin position="17"/>
        <end position="135"/>
    </location>
</feature>
<dbReference type="EMBL" id="CP047423">
    <property type="protein sequence ID" value="QPD04376.1"/>
    <property type="molecule type" value="Genomic_DNA"/>
</dbReference>
<proteinExistence type="predicted"/>
<dbReference type="SUPFAM" id="SSF50891">
    <property type="entry name" value="Cyclophilin-like"/>
    <property type="match status" value="1"/>
</dbReference>
<evidence type="ECO:0000259" key="1">
    <source>
        <dbReference type="Pfam" id="PF04126"/>
    </source>
</evidence>
<evidence type="ECO:0000313" key="3">
    <source>
        <dbReference type="Proteomes" id="UP000593737"/>
    </source>
</evidence>
<dbReference type="AlphaFoldDB" id="A0A7S8FEK5"/>
<gene>
    <name evidence="2" type="ORF">Nkreftii_002150</name>
</gene>
<dbReference type="KEGG" id="nkf:Nkreftii_002150"/>
<dbReference type="Pfam" id="PF04126">
    <property type="entry name" value="Cyclophil_like"/>
    <property type="match status" value="1"/>
</dbReference>
<dbReference type="Proteomes" id="UP000593737">
    <property type="component" value="Chromosome"/>
</dbReference>
<sequence length="138" mass="15135">MSDHVIEFYFNMTASAKRIRITVGSVQLEAELRQTKTADQVYAALPVKAAINTWGEEFYFPISGVHDHRETATTQVKVGDIAFWGAGQVLAIFFGRTPMSVGADPVPADRVNIIGKIVGDATQLRQVMETPTILLEPS</sequence>
<dbReference type="InterPro" id="IPR025658">
    <property type="entry name" value="Cyclophilin_TM1367"/>
</dbReference>
<organism evidence="2 3">
    <name type="scientific">Candidatus Nitrospira kreftii</name>
    <dbReference type="NCBI Taxonomy" id="2652173"/>
    <lineage>
        <taxon>Bacteria</taxon>
        <taxon>Pseudomonadati</taxon>
        <taxon>Nitrospirota</taxon>
        <taxon>Nitrospiria</taxon>
        <taxon>Nitrospirales</taxon>
        <taxon>Nitrospiraceae</taxon>
        <taxon>Nitrospira</taxon>
    </lineage>
</organism>
<dbReference type="InterPro" id="IPR029000">
    <property type="entry name" value="Cyclophilin-like_dom_sf"/>
</dbReference>
<name>A0A7S8FEK5_9BACT</name>
<protein>
    <recommendedName>
        <fullName evidence="1">Cyclophilin TM1367-like domain-containing protein</fullName>
    </recommendedName>
</protein>
<evidence type="ECO:0000313" key="2">
    <source>
        <dbReference type="EMBL" id="QPD04376.1"/>
    </source>
</evidence>
<dbReference type="Gene3D" id="2.40.100.20">
    <property type="match status" value="1"/>
</dbReference>